<reference evidence="13" key="1">
    <citation type="submission" date="2021-02" db="EMBL/GenBank/DDBJ databases">
        <title>Natronogracilivirga saccharolytica gen. nov. sp. nov. a new anaerobic, haloalkiliphilic carbohydrate-fermenting bacterium from soda lake and proposing of Cyclonatronumiaceae fam. nov. in the phylum Balneolaeota.</title>
        <authorList>
            <person name="Zhilina T.N."/>
            <person name="Sorokin D.Y."/>
            <person name="Zavarzina D.G."/>
            <person name="Toshchakov S.V."/>
            <person name="Kublanov I.V."/>
        </authorList>
    </citation>
    <scope>NUCLEOTIDE SEQUENCE</scope>
    <source>
        <strain evidence="13">Z-1702</strain>
    </source>
</reference>
<dbReference type="GO" id="GO:0046872">
    <property type="term" value="F:metal ion binding"/>
    <property type="evidence" value="ECO:0007669"/>
    <property type="project" value="UniProtKB-UniRule"/>
</dbReference>
<comment type="subcellular location">
    <subcellularLocation>
        <location evidence="1">Cell membrane</location>
        <topology evidence="1">Multi-pass membrane protein</topology>
    </subcellularLocation>
</comment>
<dbReference type="GO" id="GO:0005886">
    <property type="term" value="C:plasma membrane"/>
    <property type="evidence" value="ECO:0007669"/>
    <property type="project" value="UniProtKB-SubCell"/>
</dbReference>
<evidence type="ECO:0000256" key="10">
    <source>
        <dbReference type="ARBA" id="ARBA00023004"/>
    </source>
</evidence>
<dbReference type="GO" id="GO:0020037">
    <property type="term" value="F:heme binding"/>
    <property type="evidence" value="ECO:0007669"/>
    <property type="project" value="TreeGrafter"/>
</dbReference>
<evidence type="ECO:0000256" key="11">
    <source>
        <dbReference type="ARBA" id="ARBA00023136"/>
    </source>
</evidence>
<gene>
    <name evidence="13" type="ORF">NATSA_07025</name>
</gene>
<feature type="transmembrane region" description="Helical" evidence="12">
    <location>
        <begin position="361"/>
        <end position="384"/>
    </location>
</feature>
<feature type="transmembrane region" description="Helical" evidence="12">
    <location>
        <begin position="412"/>
        <end position="435"/>
    </location>
</feature>
<evidence type="ECO:0000256" key="8">
    <source>
        <dbReference type="ARBA" id="ARBA00022982"/>
    </source>
</evidence>
<dbReference type="GO" id="GO:0070069">
    <property type="term" value="C:cytochrome complex"/>
    <property type="evidence" value="ECO:0007669"/>
    <property type="project" value="UniProtKB-UniRule"/>
</dbReference>
<evidence type="ECO:0000256" key="6">
    <source>
        <dbReference type="ARBA" id="ARBA00022692"/>
    </source>
</evidence>
<keyword evidence="14" id="KW-1185">Reference proteome</keyword>
<feature type="transmembrane region" description="Helical" evidence="12">
    <location>
        <begin position="185"/>
        <end position="205"/>
    </location>
</feature>
<dbReference type="GO" id="GO:0009055">
    <property type="term" value="F:electron transfer activity"/>
    <property type="evidence" value="ECO:0007669"/>
    <property type="project" value="UniProtKB-UniRule"/>
</dbReference>
<keyword evidence="8 12" id="KW-0249">Electron transport</keyword>
<evidence type="ECO:0000313" key="13">
    <source>
        <dbReference type="EMBL" id="MBP3192409.1"/>
    </source>
</evidence>
<dbReference type="PIRSF" id="PIRSF006446">
    <property type="entry name" value="Cyt_quinol_oxidase_1"/>
    <property type="match status" value="1"/>
</dbReference>
<evidence type="ECO:0000256" key="4">
    <source>
        <dbReference type="ARBA" id="ARBA00022475"/>
    </source>
</evidence>
<keyword evidence="4 12" id="KW-1003">Cell membrane</keyword>
<name>A0A8J7RMF1_9BACT</name>
<feature type="transmembrane region" description="Helical" evidence="12">
    <location>
        <begin position="123"/>
        <end position="145"/>
    </location>
</feature>
<proteinExistence type="inferred from homology"/>
<feature type="transmembrane region" description="Helical" evidence="12">
    <location>
        <begin position="20"/>
        <end position="41"/>
    </location>
</feature>
<dbReference type="AlphaFoldDB" id="A0A8J7RMF1"/>
<dbReference type="InterPro" id="IPR002585">
    <property type="entry name" value="Cyt-d_ubiquinol_oxidase_su_1"/>
</dbReference>
<dbReference type="EMBL" id="JAFIDN010000004">
    <property type="protein sequence ID" value="MBP3192409.1"/>
    <property type="molecule type" value="Genomic_DNA"/>
</dbReference>
<comment type="similarity">
    <text evidence="2 12">Belongs to the cytochrome ubiquinol oxidase subunit 1 family.</text>
</comment>
<dbReference type="Pfam" id="PF01654">
    <property type="entry name" value="Cyt_bd_oxida_I"/>
    <property type="match status" value="1"/>
</dbReference>
<evidence type="ECO:0000256" key="12">
    <source>
        <dbReference type="PIRNR" id="PIRNR006446"/>
    </source>
</evidence>
<dbReference type="GO" id="GO:0016682">
    <property type="term" value="F:oxidoreductase activity, acting on diphenols and related substances as donors, oxygen as acceptor"/>
    <property type="evidence" value="ECO:0007669"/>
    <property type="project" value="TreeGrafter"/>
</dbReference>
<dbReference type="PANTHER" id="PTHR30365">
    <property type="entry name" value="CYTOCHROME D UBIQUINOL OXIDASE"/>
    <property type="match status" value="1"/>
</dbReference>
<evidence type="ECO:0000256" key="5">
    <source>
        <dbReference type="ARBA" id="ARBA00022617"/>
    </source>
</evidence>
<organism evidence="13 14">
    <name type="scientific">Natronogracilivirga saccharolytica</name>
    <dbReference type="NCBI Taxonomy" id="2812953"/>
    <lineage>
        <taxon>Bacteria</taxon>
        <taxon>Pseudomonadati</taxon>
        <taxon>Balneolota</taxon>
        <taxon>Balneolia</taxon>
        <taxon>Balneolales</taxon>
        <taxon>Cyclonatronaceae</taxon>
        <taxon>Natronogracilivirga</taxon>
    </lineage>
</organism>
<comment type="caution">
    <text evidence="13">The sequence shown here is derived from an EMBL/GenBank/DDBJ whole genome shotgun (WGS) entry which is preliminary data.</text>
</comment>
<sequence>MEALELARWQFGITTVYHFIFVPLTLGLSVLVAILQSFYYRTGDIHYKRLTKYFGKLFVIIFTLGIVTGIVQEFQFGMNWSEYSRFVGDIFGIPLAIEALTAFFIESTFLGLWIFGWTRLPKAVHLACIWLVAIASNLSAVWILMANSWMQVPVGYELVEGRAELADFIAILLNERLLVQMPHTILGGFITGGMFVLGLSAWMILRKKQPEIFLKSAKIALVFTAVASLLTATTGHDQAQDTVQSQPMKMAAMEGLWETEEPASFSLFAIIDQEERTSQRELRVPYLLSVLSHNNLTSEVQGLNDLQAEMEEKHGPGDYMPPVAIIYWSFRVMVGLGMVFIIVAFWGLWLWWRGKLQEHYFFLKTSIVMIFLTFLANTAGWIVAEMGRQPWVVYELLLTADGVSPSVFESSIWLTMIGFTLVYGILAVAAFYLVWYFGRQGAPEEEEGVETNLHTY</sequence>
<keyword evidence="3 12" id="KW-0813">Transport</keyword>
<dbReference type="GO" id="GO:0019646">
    <property type="term" value="P:aerobic electron transport chain"/>
    <property type="evidence" value="ECO:0007669"/>
    <property type="project" value="InterPro"/>
</dbReference>
<feature type="transmembrane region" description="Helical" evidence="12">
    <location>
        <begin position="53"/>
        <end position="71"/>
    </location>
</feature>
<protein>
    <submittedName>
        <fullName evidence="13">Cytochrome ubiquinol oxidase subunit I</fullName>
    </submittedName>
</protein>
<keyword evidence="9 12" id="KW-1133">Transmembrane helix</keyword>
<evidence type="ECO:0000313" key="14">
    <source>
        <dbReference type="Proteomes" id="UP000673975"/>
    </source>
</evidence>
<dbReference type="RefSeq" id="WP_210511309.1">
    <property type="nucleotide sequence ID" value="NZ_JAFIDN010000004.1"/>
</dbReference>
<accession>A0A8J7RMF1</accession>
<evidence type="ECO:0000256" key="1">
    <source>
        <dbReference type="ARBA" id="ARBA00004651"/>
    </source>
</evidence>
<evidence type="ECO:0000256" key="2">
    <source>
        <dbReference type="ARBA" id="ARBA00009819"/>
    </source>
</evidence>
<feature type="transmembrane region" description="Helical" evidence="12">
    <location>
        <begin position="217"/>
        <end position="235"/>
    </location>
</feature>
<dbReference type="PANTHER" id="PTHR30365:SF15">
    <property type="entry name" value="CYTOCHROME BD UBIQUINOL OXIDASE SUBUNIT 1"/>
    <property type="match status" value="1"/>
</dbReference>
<feature type="transmembrane region" description="Helical" evidence="12">
    <location>
        <begin position="325"/>
        <end position="349"/>
    </location>
</feature>
<keyword evidence="5 12" id="KW-0349">Heme</keyword>
<keyword evidence="7 12" id="KW-0479">Metal-binding</keyword>
<keyword evidence="6 12" id="KW-0812">Transmembrane</keyword>
<feature type="transmembrane region" description="Helical" evidence="12">
    <location>
        <begin position="91"/>
        <end position="116"/>
    </location>
</feature>
<keyword evidence="10 12" id="KW-0408">Iron</keyword>
<evidence type="ECO:0000256" key="9">
    <source>
        <dbReference type="ARBA" id="ARBA00022989"/>
    </source>
</evidence>
<evidence type="ECO:0000256" key="3">
    <source>
        <dbReference type="ARBA" id="ARBA00022448"/>
    </source>
</evidence>
<evidence type="ECO:0000256" key="7">
    <source>
        <dbReference type="ARBA" id="ARBA00022723"/>
    </source>
</evidence>
<keyword evidence="11 12" id="KW-0472">Membrane</keyword>
<dbReference type="Proteomes" id="UP000673975">
    <property type="component" value="Unassembled WGS sequence"/>
</dbReference>